<dbReference type="PROSITE" id="PS51253">
    <property type="entry name" value="HTH_CENPB"/>
    <property type="match status" value="1"/>
</dbReference>
<feature type="domain" description="HTH CENPB-type" evidence="2">
    <location>
        <begin position="1"/>
        <end position="81"/>
    </location>
</feature>
<feature type="non-terminal residue" evidence="3">
    <location>
        <position position="1"/>
    </location>
</feature>
<dbReference type="RefSeq" id="XP_033529725.1">
    <property type="nucleotide sequence ID" value="XM_033676856.1"/>
</dbReference>
<dbReference type="InterPro" id="IPR006600">
    <property type="entry name" value="HTH_CenpB_DNA-bd_dom"/>
</dbReference>
<gene>
    <name evidence="3 5" type="ORF">P152DRAFT_406124</name>
</gene>
<evidence type="ECO:0000313" key="5">
    <source>
        <dbReference type="RefSeq" id="XP_033529725.1"/>
    </source>
</evidence>
<reference evidence="5" key="2">
    <citation type="submission" date="2020-04" db="EMBL/GenBank/DDBJ databases">
        <authorList>
            <consortium name="NCBI Genome Project"/>
        </authorList>
    </citation>
    <scope>NUCLEOTIDE SEQUENCE</scope>
    <source>
        <strain evidence="5">CBS 781.70</strain>
    </source>
</reference>
<dbReference type="GO" id="GO:0003677">
    <property type="term" value="F:DNA binding"/>
    <property type="evidence" value="ECO:0007669"/>
    <property type="project" value="UniProtKB-KW"/>
</dbReference>
<evidence type="ECO:0000313" key="3">
    <source>
        <dbReference type="EMBL" id="KAF1808094.1"/>
    </source>
</evidence>
<protein>
    <recommendedName>
        <fullName evidence="2">HTH CENPB-type domain-containing protein</fullName>
    </recommendedName>
</protein>
<proteinExistence type="predicted"/>
<name>A0A6G1FQM7_9PEZI</name>
<evidence type="ECO:0000313" key="4">
    <source>
        <dbReference type="Proteomes" id="UP000504638"/>
    </source>
</evidence>
<dbReference type="EMBL" id="ML975191">
    <property type="protein sequence ID" value="KAF1808094.1"/>
    <property type="molecule type" value="Genomic_DNA"/>
</dbReference>
<dbReference type="OrthoDB" id="5420958at2759"/>
<organism evidence="3">
    <name type="scientific">Eremomyces bilateralis CBS 781.70</name>
    <dbReference type="NCBI Taxonomy" id="1392243"/>
    <lineage>
        <taxon>Eukaryota</taxon>
        <taxon>Fungi</taxon>
        <taxon>Dikarya</taxon>
        <taxon>Ascomycota</taxon>
        <taxon>Pezizomycotina</taxon>
        <taxon>Dothideomycetes</taxon>
        <taxon>Dothideomycetes incertae sedis</taxon>
        <taxon>Eremomycetales</taxon>
        <taxon>Eremomycetaceae</taxon>
        <taxon>Eremomyces</taxon>
    </lineage>
</organism>
<reference evidence="5" key="3">
    <citation type="submission" date="2025-04" db="UniProtKB">
        <authorList>
            <consortium name="RefSeq"/>
        </authorList>
    </citation>
    <scope>IDENTIFICATION</scope>
    <source>
        <strain evidence="5">CBS 781.70</strain>
    </source>
</reference>
<sequence length="94" mass="10590">EKAQSQQYLTLSEEKALVKYLLQMSRNGFPIPVKYLGSLAYIIACRRSSAVQPSGTNVSIDAPGKNWPQAFKRRHPTVQVMLNGLWLPLILSFE</sequence>
<keyword evidence="4" id="KW-1185">Reference proteome</keyword>
<reference evidence="3 5" key="1">
    <citation type="submission" date="2020-01" db="EMBL/GenBank/DDBJ databases">
        <authorList>
            <consortium name="DOE Joint Genome Institute"/>
            <person name="Haridas S."/>
            <person name="Albert R."/>
            <person name="Binder M."/>
            <person name="Bloem J."/>
            <person name="Labutti K."/>
            <person name="Salamov A."/>
            <person name="Andreopoulos B."/>
            <person name="Baker S.E."/>
            <person name="Barry K."/>
            <person name="Bills G."/>
            <person name="Bluhm B.H."/>
            <person name="Cannon C."/>
            <person name="Castanera R."/>
            <person name="Culley D.E."/>
            <person name="Daum C."/>
            <person name="Ezra D."/>
            <person name="Gonzalez J.B."/>
            <person name="Henrissat B."/>
            <person name="Kuo A."/>
            <person name="Liang C."/>
            <person name="Lipzen A."/>
            <person name="Lutzoni F."/>
            <person name="Magnuson J."/>
            <person name="Mondo S."/>
            <person name="Nolan M."/>
            <person name="Ohm R."/>
            <person name="Pangilinan J."/>
            <person name="Park H.-J."/>
            <person name="Ramirez L."/>
            <person name="Alfaro M."/>
            <person name="Sun H."/>
            <person name="Tritt A."/>
            <person name="Yoshinaga Y."/>
            <person name="Zwiers L.-H."/>
            <person name="Turgeon B.G."/>
            <person name="Goodwin S.B."/>
            <person name="Spatafora J.W."/>
            <person name="Crous P.W."/>
            <person name="Grigoriev I.V."/>
        </authorList>
    </citation>
    <scope>NUCLEOTIDE SEQUENCE</scope>
    <source>
        <strain evidence="3 5">CBS 781.70</strain>
    </source>
</reference>
<keyword evidence="1" id="KW-0238">DNA-binding</keyword>
<accession>A0A6G1FQM7</accession>
<dbReference type="GeneID" id="54417426"/>
<evidence type="ECO:0000259" key="2">
    <source>
        <dbReference type="PROSITE" id="PS51253"/>
    </source>
</evidence>
<dbReference type="AlphaFoldDB" id="A0A6G1FQM7"/>
<dbReference type="Proteomes" id="UP000504638">
    <property type="component" value="Unplaced"/>
</dbReference>
<evidence type="ECO:0000256" key="1">
    <source>
        <dbReference type="ARBA" id="ARBA00023125"/>
    </source>
</evidence>